<protein>
    <recommendedName>
        <fullName evidence="2">DUF6534 domain-containing protein</fullName>
    </recommendedName>
</protein>
<name>A0AAD6Y8H2_9AGAR</name>
<dbReference type="PANTHER" id="PTHR40465:SF1">
    <property type="entry name" value="DUF6534 DOMAIN-CONTAINING PROTEIN"/>
    <property type="match status" value="1"/>
</dbReference>
<keyword evidence="4" id="KW-1185">Reference proteome</keyword>
<dbReference type="EMBL" id="JARJCW010000037">
    <property type="protein sequence ID" value="KAJ7207178.1"/>
    <property type="molecule type" value="Genomic_DNA"/>
</dbReference>
<gene>
    <name evidence="3" type="ORF">GGX14DRAFT_396596</name>
</gene>
<dbReference type="Proteomes" id="UP001219525">
    <property type="component" value="Unassembled WGS sequence"/>
</dbReference>
<dbReference type="AlphaFoldDB" id="A0AAD6Y8H2"/>
<feature type="domain" description="DUF6534" evidence="2">
    <location>
        <begin position="183"/>
        <end position="274"/>
    </location>
</feature>
<feature type="transmembrane region" description="Helical" evidence="1">
    <location>
        <begin position="171"/>
        <end position="198"/>
    </location>
</feature>
<feature type="transmembrane region" description="Helical" evidence="1">
    <location>
        <begin position="135"/>
        <end position="159"/>
    </location>
</feature>
<dbReference type="Pfam" id="PF20152">
    <property type="entry name" value="DUF6534"/>
    <property type="match status" value="1"/>
</dbReference>
<evidence type="ECO:0000256" key="1">
    <source>
        <dbReference type="SAM" id="Phobius"/>
    </source>
</evidence>
<keyword evidence="1" id="KW-0812">Transmembrane</keyword>
<evidence type="ECO:0000259" key="2">
    <source>
        <dbReference type="Pfam" id="PF20152"/>
    </source>
</evidence>
<feature type="transmembrane region" description="Helical" evidence="1">
    <location>
        <begin position="20"/>
        <end position="42"/>
    </location>
</feature>
<feature type="transmembrane region" description="Helical" evidence="1">
    <location>
        <begin position="103"/>
        <end position="123"/>
    </location>
</feature>
<dbReference type="InterPro" id="IPR045339">
    <property type="entry name" value="DUF6534"/>
</dbReference>
<accession>A0AAD6Y8H2</accession>
<organism evidence="3 4">
    <name type="scientific">Mycena pura</name>
    <dbReference type="NCBI Taxonomy" id="153505"/>
    <lineage>
        <taxon>Eukaryota</taxon>
        <taxon>Fungi</taxon>
        <taxon>Dikarya</taxon>
        <taxon>Basidiomycota</taxon>
        <taxon>Agaricomycotina</taxon>
        <taxon>Agaricomycetes</taxon>
        <taxon>Agaricomycetidae</taxon>
        <taxon>Agaricales</taxon>
        <taxon>Marasmiineae</taxon>
        <taxon>Mycenaceae</taxon>
        <taxon>Mycena</taxon>
    </lineage>
</organism>
<keyword evidence="1" id="KW-1133">Transmembrane helix</keyword>
<dbReference type="PANTHER" id="PTHR40465">
    <property type="entry name" value="CHROMOSOME 1, WHOLE GENOME SHOTGUN SEQUENCE"/>
    <property type="match status" value="1"/>
</dbReference>
<comment type="caution">
    <text evidence="3">The sequence shown here is derived from an EMBL/GenBank/DDBJ whole genome shotgun (WGS) entry which is preliminary data.</text>
</comment>
<proteinExistence type="predicted"/>
<evidence type="ECO:0000313" key="4">
    <source>
        <dbReference type="Proteomes" id="UP001219525"/>
    </source>
</evidence>
<reference evidence="3" key="1">
    <citation type="submission" date="2023-03" db="EMBL/GenBank/DDBJ databases">
        <title>Massive genome expansion in bonnet fungi (Mycena s.s.) driven by repeated elements and novel gene families across ecological guilds.</title>
        <authorList>
            <consortium name="Lawrence Berkeley National Laboratory"/>
            <person name="Harder C.B."/>
            <person name="Miyauchi S."/>
            <person name="Viragh M."/>
            <person name="Kuo A."/>
            <person name="Thoen E."/>
            <person name="Andreopoulos B."/>
            <person name="Lu D."/>
            <person name="Skrede I."/>
            <person name="Drula E."/>
            <person name="Henrissat B."/>
            <person name="Morin E."/>
            <person name="Kohler A."/>
            <person name="Barry K."/>
            <person name="LaButti K."/>
            <person name="Morin E."/>
            <person name="Salamov A."/>
            <person name="Lipzen A."/>
            <person name="Mereny Z."/>
            <person name="Hegedus B."/>
            <person name="Baldrian P."/>
            <person name="Stursova M."/>
            <person name="Weitz H."/>
            <person name="Taylor A."/>
            <person name="Grigoriev I.V."/>
            <person name="Nagy L.G."/>
            <person name="Martin F."/>
            <person name="Kauserud H."/>
        </authorList>
    </citation>
    <scope>NUCLEOTIDE SEQUENCE</scope>
    <source>
        <strain evidence="3">9144</strain>
    </source>
</reference>
<keyword evidence="1" id="KW-0472">Membrane</keyword>
<feature type="transmembrane region" description="Helical" evidence="1">
    <location>
        <begin position="63"/>
        <end position="83"/>
    </location>
</feature>
<sequence length="313" mass="34706">MASTFNARNTLVLQLHVGAFQIGLLVSYMLFGITTTQSYLYYNRFPEDSRKLKTLNRIHPSSTQVAVVWLCEAAHAASFGAMLHTFTITDYGHPERWLQKTPVSLDVAVLFAGVITAIVQGFFSFRIYALSKKLYLAIIFWALSILCFLVSISLSIGGVMSVSFTSYVAQWGWVAIVAWALGASTDLGITVTLVFLLLRGRSKHEKSTALLDKLIAWTIVCDDERELFVNNTLKLLSSADEVFAVIWLGLYTSSIFNGLRVFANSLLASLNSRAALRAMNESTMSMHTVSSAEEQQISRSIQFSAGRTNDKEL</sequence>
<evidence type="ECO:0000313" key="3">
    <source>
        <dbReference type="EMBL" id="KAJ7207178.1"/>
    </source>
</evidence>